<name>A0A9X1YCJ1_9PROT</name>
<evidence type="ECO:0000313" key="1">
    <source>
        <dbReference type="EMBL" id="MCK8787929.1"/>
    </source>
</evidence>
<accession>A0A9X1YCJ1</accession>
<dbReference type="EMBL" id="JALPRX010000158">
    <property type="protein sequence ID" value="MCK8787929.1"/>
    <property type="molecule type" value="Genomic_DNA"/>
</dbReference>
<dbReference type="AlphaFoldDB" id="A0A9X1YCJ1"/>
<proteinExistence type="predicted"/>
<keyword evidence="2" id="KW-1185">Reference proteome</keyword>
<gene>
    <name evidence="1" type="ORF">M0638_26595</name>
</gene>
<evidence type="ECO:0000313" key="2">
    <source>
        <dbReference type="Proteomes" id="UP001139516"/>
    </source>
</evidence>
<dbReference type="RefSeq" id="WP_248669974.1">
    <property type="nucleotide sequence ID" value="NZ_JALPRX010000158.1"/>
</dbReference>
<dbReference type="Proteomes" id="UP001139516">
    <property type="component" value="Unassembled WGS sequence"/>
</dbReference>
<reference evidence="1" key="1">
    <citation type="submission" date="2022-04" db="EMBL/GenBank/DDBJ databases">
        <title>Roseomonas acroporae sp. nov., isolated from coral Acropora digitifera.</title>
        <authorList>
            <person name="Sun H."/>
        </authorList>
    </citation>
    <scope>NUCLEOTIDE SEQUENCE</scope>
    <source>
        <strain evidence="1">NAR14</strain>
    </source>
</reference>
<sequence>MNPLKAALGRVQEMVGRGFAPARVGREVETIVAAWRTEGAADLVEELLEQFRAGVEAATEAMAEVKPDSRAAIRAGENTLAALTAARDAVTENGFADSRAS</sequence>
<organism evidence="1 2">
    <name type="scientific">Roseomonas acroporae</name>
    <dbReference type="NCBI Taxonomy" id="2937791"/>
    <lineage>
        <taxon>Bacteria</taxon>
        <taxon>Pseudomonadati</taxon>
        <taxon>Pseudomonadota</taxon>
        <taxon>Alphaproteobacteria</taxon>
        <taxon>Acetobacterales</taxon>
        <taxon>Roseomonadaceae</taxon>
        <taxon>Roseomonas</taxon>
    </lineage>
</organism>
<comment type="caution">
    <text evidence="1">The sequence shown here is derived from an EMBL/GenBank/DDBJ whole genome shotgun (WGS) entry which is preliminary data.</text>
</comment>
<protein>
    <submittedName>
        <fullName evidence="1">Uncharacterized protein</fullName>
    </submittedName>
</protein>